<comment type="caution">
    <text evidence="4">The sequence shown here is derived from an EMBL/GenBank/DDBJ whole genome shotgun (WGS) entry which is preliminary data.</text>
</comment>
<keyword evidence="1" id="KW-0633">Potassium transport</keyword>
<keyword evidence="5" id="KW-1185">Reference proteome</keyword>
<sequence>MMLFHRGTHRNYTVIAGCGRLGAHLADTLSGRGENVLVIDSNQNAFRRLSSSFGGLVLTGDATDLDILHEARISDAVAVLAVTGSDNVNIMISQLARERFGVKKVIARLYDPDCARICREFGIAAVCPAALSTGQIVDILFELSESALEPHGEGIA</sequence>
<name>A0A926HV61_9FIRM</name>
<evidence type="ECO:0000313" key="4">
    <source>
        <dbReference type="EMBL" id="MBC8536271.1"/>
    </source>
</evidence>
<dbReference type="InterPro" id="IPR050721">
    <property type="entry name" value="Trk_Ktr_HKT_K-transport"/>
</dbReference>
<dbReference type="Proteomes" id="UP000620366">
    <property type="component" value="Unassembled WGS sequence"/>
</dbReference>
<keyword evidence="1" id="KW-0813">Transport</keyword>
<proteinExistence type="predicted"/>
<dbReference type="InterPro" id="IPR006036">
    <property type="entry name" value="K_uptake_TrkA"/>
</dbReference>
<keyword evidence="1" id="KW-0406">Ion transport</keyword>
<evidence type="ECO:0000259" key="3">
    <source>
        <dbReference type="PROSITE" id="PS51201"/>
    </source>
</evidence>
<evidence type="ECO:0000256" key="1">
    <source>
        <dbReference type="ARBA" id="ARBA00022538"/>
    </source>
</evidence>
<dbReference type="EMBL" id="JACRSP010000002">
    <property type="protein sequence ID" value="MBC8536271.1"/>
    <property type="molecule type" value="Genomic_DNA"/>
</dbReference>
<reference evidence="4" key="1">
    <citation type="submission" date="2020-08" db="EMBL/GenBank/DDBJ databases">
        <title>Genome public.</title>
        <authorList>
            <person name="Liu C."/>
            <person name="Sun Q."/>
        </authorList>
    </citation>
    <scope>NUCLEOTIDE SEQUENCE</scope>
    <source>
        <strain evidence="4">BX7</strain>
    </source>
</reference>
<dbReference type="Pfam" id="PF02254">
    <property type="entry name" value="TrkA_N"/>
    <property type="match status" value="1"/>
</dbReference>
<evidence type="ECO:0000256" key="2">
    <source>
        <dbReference type="ARBA" id="ARBA00022958"/>
    </source>
</evidence>
<dbReference type="Gene3D" id="3.40.50.720">
    <property type="entry name" value="NAD(P)-binding Rossmann-like Domain"/>
    <property type="match status" value="1"/>
</dbReference>
<dbReference type="PRINTS" id="PR00335">
    <property type="entry name" value="KUPTAKETRKA"/>
</dbReference>
<keyword evidence="2" id="KW-0630">Potassium</keyword>
<dbReference type="PANTHER" id="PTHR43833">
    <property type="entry name" value="POTASSIUM CHANNEL PROTEIN 2-RELATED-RELATED"/>
    <property type="match status" value="1"/>
</dbReference>
<protein>
    <submittedName>
        <fullName evidence="4">TrkA family potassium uptake protein</fullName>
    </submittedName>
</protein>
<dbReference type="PANTHER" id="PTHR43833:SF8">
    <property type="entry name" value="TRK SYSTEM POTASSIUM UPTAKE PROTEIN TRKA"/>
    <property type="match status" value="1"/>
</dbReference>
<dbReference type="RefSeq" id="WP_249300029.1">
    <property type="nucleotide sequence ID" value="NZ_JACRSP010000002.1"/>
</dbReference>
<dbReference type="SUPFAM" id="SSF51735">
    <property type="entry name" value="NAD(P)-binding Rossmann-fold domains"/>
    <property type="match status" value="1"/>
</dbReference>
<gene>
    <name evidence="4" type="ORF">H8695_06135</name>
</gene>
<dbReference type="GO" id="GO:0015079">
    <property type="term" value="F:potassium ion transmembrane transporter activity"/>
    <property type="evidence" value="ECO:0007669"/>
    <property type="project" value="InterPro"/>
</dbReference>
<feature type="domain" description="RCK N-terminal" evidence="3">
    <location>
        <begin position="10"/>
        <end position="130"/>
    </location>
</feature>
<dbReference type="GO" id="GO:0005886">
    <property type="term" value="C:plasma membrane"/>
    <property type="evidence" value="ECO:0007669"/>
    <property type="project" value="InterPro"/>
</dbReference>
<dbReference type="AlphaFoldDB" id="A0A926HV61"/>
<accession>A0A926HV61</accession>
<dbReference type="InterPro" id="IPR003148">
    <property type="entry name" value="RCK_N"/>
</dbReference>
<evidence type="ECO:0000313" key="5">
    <source>
        <dbReference type="Proteomes" id="UP000620366"/>
    </source>
</evidence>
<dbReference type="PROSITE" id="PS51201">
    <property type="entry name" value="RCK_N"/>
    <property type="match status" value="1"/>
</dbReference>
<organism evidence="4 5">
    <name type="scientific">Feifania hominis</name>
    <dbReference type="NCBI Taxonomy" id="2763660"/>
    <lineage>
        <taxon>Bacteria</taxon>
        <taxon>Bacillati</taxon>
        <taxon>Bacillota</taxon>
        <taxon>Clostridia</taxon>
        <taxon>Eubacteriales</taxon>
        <taxon>Feifaniaceae</taxon>
        <taxon>Feifania</taxon>
    </lineage>
</organism>
<dbReference type="InterPro" id="IPR036291">
    <property type="entry name" value="NAD(P)-bd_dom_sf"/>
</dbReference>